<evidence type="ECO:0000256" key="1">
    <source>
        <dbReference type="SAM" id="MobiDB-lite"/>
    </source>
</evidence>
<accession>A0A455SZW9</accession>
<organism evidence="2">
    <name type="scientific">Thermogemmatispora argillosa</name>
    <dbReference type="NCBI Taxonomy" id="2045280"/>
    <lineage>
        <taxon>Bacteria</taxon>
        <taxon>Bacillati</taxon>
        <taxon>Chloroflexota</taxon>
        <taxon>Ktedonobacteria</taxon>
        <taxon>Thermogemmatisporales</taxon>
        <taxon>Thermogemmatisporaceae</taxon>
        <taxon>Thermogemmatispora</taxon>
    </lineage>
</organism>
<reference evidence="2" key="1">
    <citation type="submission" date="2018-12" db="EMBL/GenBank/DDBJ databases">
        <title>Novel natural products biosynthetic potential of the class Ktedonobacteria.</title>
        <authorList>
            <person name="Zheng Y."/>
            <person name="Saitou A."/>
            <person name="Wang C.M."/>
            <person name="Toyoda A."/>
            <person name="Minakuchi Y."/>
            <person name="Sekiguchi Y."/>
            <person name="Ueda K."/>
            <person name="Takano H."/>
            <person name="Sakai Y."/>
            <person name="Yokota A."/>
            <person name="Yabe S."/>
        </authorList>
    </citation>
    <scope>NUCLEOTIDE SEQUENCE</scope>
    <source>
        <strain evidence="2">A3-2</strain>
    </source>
</reference>
<evidence type="ECO:0000313" key="2">
    <source>
        <dbReference type="EMBL" id="BBH93116.1"/>
    </source>
</evidence>
<dbReference type="AlphaFoldDB" id="A0A455SZW9"/>
<proteinExistence type="predicted"/>
<dbReference type="EMBL" id="AP019377">
    <property type="protein sequence ID" value="BBH93116.1"/>
    <property type="molecule type" value="Genomic_DNA"/>
</dbReference>
<name>A0A455SZW9_9CHLR</name>
<gene>
    <name evidence="2" type="ORF">KTA_13150</name>
</gene>
<feature type="region of interest" description="Disordered" evidence="1">
    <location>
        <begin position="1"/>
        <end position="64"/>
    </location>
</feature>
<sequence length="88" mass="8659">MRGQQPDPGRPALSPVVSQGTADATLKAAGAGRAEASVGARLASPASQHSDTGPAQEAGGGSSARLRLAHLGSAAQGRQDLLHIPGVE</sequence>
<protein>
    <submittedName>
        <fullName evidence="2">Uncharacterized protein</fullName>
    </submittedName>
</protein>